<organism evidence="2 3">
    <name type="scientific">Neotoma lepida</name>
    <name type="common">Desert woodrat</name>
    <dbReference type="NCBI Taxonomy" id="56216"/>
    <lineage>
        <taxon>Eukaryota</taxon>
        <taxon>Metazoa</taxon>
        <taxon>Chordata</taxon>
        <taxon>Craniata</taxon>
        <taxon>Vertebrata</taxon>
        <taxon>Euteleostomi</taxon>
        <taxon>Mammalia</taxon>
        <taxon>Eutheria</taxon>
        <taxon>Euarchontoglires</taxon>
        <taxon>Glires</taxon>
        <taxon>Rodentia</taxon>
        <taxon>Myomorpha</taxon>
        <taxon>Muroidea</taxon>
        <taxon>Cricetidae</taxon>
        <taxon>Neotominae</taxon>
        <taxon>Neotoma</taxon>
    </lineage>
</organism>
<dbReference type="InterPro" id="IPR036920">
    <property type="entry name" value="Ribosomal_uL16_sf"/>
</dbReference>
<protein>
    <submittedName>
        <fullName evidence="2">Uncharacterized protein</fullName>
    </submittedName>
</protein>
<proteinExistence type="predicted"/>
<sequence length="216" mass="23604">TYKKSVPQTQSASPEERSPGPDASTLSSMANSSSRGHSVAPSMASPGAPRQLQSRCMEPWGACLGPPWDTSLERTHSYPASICLHSPQPSHWSLLLQNPHMWSWRRFLGSRQVCMVPLGSPRASDQVIMSIRTKLQNKEYVTEALCRAKLNSLAARRLTSQRNGASLKFNADKFEGMVAKKWLIPDGCGVKYIPNHSPDSGQVASPAFLKASTVLS</sequence>
<dbReference type="Proteomes" id="UP000092124">
    <property type="component" value="Unassembled WGS sequence"/>
</dbReference>
<dbReference type="SUPFAM" id="SSF54686">
    <property type="entry name" value="Ribosomal protein L16p/L10e"/>
    <property type="match status" value="1"/>
</dbReference>
<dbReference type="GO" id="GO:0005840">
    <property type="term" value="C:ribosome"/>
    <property type="evidence" value="ECO:0007669"/>
    <property type="project" value="InterPro"/>
</dbReference>
<dbReference type="PANTHER" id="PTHR11726">
    <property type="entry name" value="60S RIBOSOMAL PROTEIN L10"/>
    <property type="match status" value="1"/>
</dbReference>
<evidence type="ECO:0000313" key="3">
    <source>
        <dbReference type="Proteomes" id="UP000092124"/>
    </source>
</evidence>
<accession>A0A1A6HX44</accession>
<feature type="non-terminal residue" evidence="2">
    <location>
        <position position="1"/>
    </location>
</feature>
<reference evidence="2 3" key="1">
    <citation type="submission" date="2016-06" db="EMBL/GenBank/DDBJ databases">
        <title>The Draft Genome Sequence and Annotation of the Desert Woodrat Neotoma lepida.</title>
        <authorList>
            <person name="Campbell M."/>
            <person name="Oakeson K.F."/>
            <person name="Yandell M."/>
            <person name="Halpert J.R."/>
            <person name="Dearing D."/>
        </authorList>
    </citation>
    <scope>NUCLEOTIDE SEQUENCE [LARGE SCALE GENOMIC DNA]</scope>
    <source>
        <strain evidence="2">417</strain>
        <tissue evidence="2">Liver</tissue>
    </source>
</reference>
<name>A0A1A6HX44_NEOLE</name>
<dbReference type="GO" id="GO:0003735">
    <property type="term" value="F:structural constituent of ribosome"/>
    <property type="evidence" value="ECO:0007669"/>
    <property type="project" value="InterPro"/>
</dbReference>
<feature type="region of interest" description="Disordered" evidence="1">
    <location>
        <begin position="1"/>
        <end position="51"/>
    </location>
</feature>
<evidence type="ECO:0000256" key="1">
    <source>
        <dbReference type="SAM" id="MobiDB-lite"/>
    </source>
</evidence>
<gene>
    <name evidence="2" type="ORF">A6R68_23202</name>
</gene>
<feature type="compositionally biased region" description="Low complexity" evidence="1">
    <location>
        <begin position="24"/>
        <end position="34"/>
    </location>
</feature>
<dbReference type="InterPro" id="IPR001197">
    <property type="entry name" value="Ribosomal_uL16_euk_arch"/>
</dbReference>
<dbReference type="STRING" id="56216.A0A1A6HX44"/>
<feature type="non-terminal residue" evidence="2">
    <location>
        <position position="216"/>
    </location>
</feature>
<feature type="compositionally biased region" description="Polar residues" evidence="1">
    <location>
        <begin position="1"/>
        <end position="13"/>
    </location>
</feature>
<evidence type="ECO:0000313" key="2">
    <source>
        <dbReference type="EMBL" id="OBS82809.1"/>
    </source>
</evidence>
<dbReference type="GO" id="GO:0006412">
    <property type="term" value="P:translation"/>
    <property type="evidence" value="ECO:0007669"/>
    <property type="project" value="InterPro"/>
</dbReference>
<dbReference type="OrthoDB" id="27911at2759"/>
<comment type="caution">
    <text evidence="2">The sequence shown here is derived from an EMBL/GenBank/DDBJ whole genome shotgun (WGS) entry which is preliminary data.</text>
</comment>
<dbReference type="AlphaFoldDB" id="A0A1A6HX44"/>
<dbReference type="Gene3D" id="3.30.60.300">
    <property type="match status" value="1"/>
</dbReference>
<dbReference type="Gene3D" id="3.90.1170.10">
    <property type="entry name" value="Ribosomal protein L10e/L16"/>
    <property type="match status" value="1"/>
</dbReference>
<keyword evidence="3" id="KW-1185">Reference proteome</keyword>
<dbReference type="EMBL" id="LZPO01007987">
    <property type="protein sequence ID" value="OBS82809.1"/>
    <property type="molecule type" value="Genomic_DNA"/>
</dbReference>